<gene>
    <name evidence="4" type="ORF">INT44_006345</name>
</gene>
<evidence type="ECO:0000256" key="1">
    <source>
        <dbReference type="ARBA" id="ARBA00022614"/>
    </source>
</evidence>
<dbReference type="PROSITE" id="PS51450">
    <property type="entry name" value="LRR"/>
    <property type="match status" value="4"/>
</dbReference>
<dbReference type="PANTHER" id="PTHR48051:SF1">
    <property type="entry name" value="RAS SUPPRESSOR PROTEIN 1"/>
    <property type="match status" value="1"/>
</dbReference>
<evidence type="ECO:0000256" key="3">
    <source>
        <dbReference type="SAM" id="MobiDB-lite"/>
    </source>
</evidence>
<reference evidence="4" key="1">
    <citation type="submission" date="2020-12" db="EMBL/GenBank/DDBJ databases">
        <title>Metabolic potential, ecology and presence of endohyphal bacteria is reflected in genomic diversity of Mucoromycotina.</title>
        <authorList>
            <person name="Muszewska A."/>
            <person name="Okrasinska A."/>
            <person name="Steczkiewicz K."/>
            <person name="Drgas O."/>
            <person name="Orlowska M."/>
            <person name="Perlinska-Lenart U."/>
            <person name="Aleksandrzak-Piekarczyk T."/>
            <person name="Szatraj K."/>
            <person name="Zielenkiewicz U."/>
            <person name="Pilsyk S."/>
            <person name="Malc E."/>
            <person name="Mieczkowski P."/>
            <person name="Kruszewska J.S."/>
            <person name="Biernat P."/>
            <person name="Pawlowska J."/>
        </authorList>
    </citation>
    <scope>NUCLEOTIDE SEQUENCE</scope>
    <source>
        <strain evidence="4">WA0000051536</strain>
    </source>
</reference>
<dbReference type="Pfam" id="PF13855">
    <property type="entry name" value="LRR_8"/>
    <property type="match status" value="2"/>
</dbReference>
<protein>
    <submittedName>
        <fullName evidence="4">Uncharacterized protein</fullName>
    </submittedName>
</protein>
<dbReference type="InterPro" id="IPR050216">
    <property type="entry name" value="LRR_domain-containing"/>
</dbReference>
<sequence>MPRHHIPSRLLERALTGVISDDTSNVELANDGKMQPTTIPSSEQTDMLDIEACIDQPDLAPLGQHVVKERKHGKRHHHDKSSRQSLHRFLLSQEEDSSVGNVIIQDLTLDNTSLTHKKLGTSRDTGSTIMLRRRRLNTSELEYKLASITKTGALSAASLTADTTTKSPLDQSNSGYSNVKELDVSRNHIANLPANITLFASQLRILNLSNNLLTSFPQEILAFRNLEVLMLSQNKISGPMPEELPLLIPNLNTLRISANMITELPATISNWRKMKSLVLGSVFGGNLIESIPEDCISAMPLEELDLSHNQLKSLPEDFAEGANLLVNLNLSDNQLETLPRSIGLFRNLKSLNVSKNHLTSLPIDLVNLDNLDILDVSENLLCILPGDILEFMRKTTLMITGNPLSRPGTCDLKALETAPDNSYMKIIRKMSQRAVATRSNVVEYEQCGPNGMGCESSSNSLMSSPLLSPHHMDDDAAIDHELAFHARQLNIGGSRPSTPINGSTAPDYFVNDMAGLSRSASLPVPQLMSSSSSTSSLYSALTDSDDGEQGSNPTSLDVDMIASTVASPDECKLPVPQLDCETAPRLVNSLRELASRSVFMHKIPFRMDDIPEPILSYVQPGASRPCAHCGKPYVKEWLSSVQVKSFRGHPAVVRRVRFCSERCWNYCVKEDQEIDNDLEEATSQITDTVICVNGLPRPSVCALPTDSDTIA</sequence>
<dbReference type="OrthoDB" id="660555at2759"/>
<keyword evidence="1" id="KW-0433">Leucine-rich repeat</keyword>
<dbReference type="SMART" id="SM00364">
    <property type="entry name" value="LRR_BAC"/>
    <property type="match status" value="7"/>
</dbReference>
<dbReference type="InterPro" id="IPR003591">
    <property type="entry name" value="Leu-rich_rpt_typical-subtyp"/>
</dbReference>
<dbReference type="SUPFAM" id="SSF52058">
    <property type="entry name" value="L domain-like"/>
    <property type="match status" value="1"/>
</dbReference>
<organism evidence="4 5">
    <name type="scientific">Umbelopsis vinacea</name>
    <dbReference type="NCBI Taxonomy" id="44442"/>
    <lineage>
        <taxon>Eukaryota</taxon>
        <taxon>Fungi</taxon>
        <taxon>Fungi incertae sedis</taxon>
        <taxon>Mucoromycota</taxon>
        <taxon>Mucoromycotina</taxon>
        <taxon>Umbelopsidomycetes</taxon>
        <taxon>Umbelopsidales</taxon>
        <taxon>Umbelopsidaceae</taxon>
        <taxon>Umbelopsis</taxon>
    </lineage>
</organism>
<dbReference type="GO" id="GO:0005737">
    <property type="term" value="C:cytoplasm"/>
    <property type="evidence" value="ECO:0007669"/>
    <property type="project" value="TreeGrafter"/>
</dbReference>
<accession>A0A8H7UHP9</accession>
<name>A0A8H7UHP9_9FUNG</name>
<comment type="caution">
    <text evidence="4">The sequence shown here is derived from an EMBL/GenBank/DDBJ whole genome shotgun (WGS) entry which is preliminary data.</text>
</comment>
<dbReference type="Gene3D" id="3.80.10.10">
    <property type="entry name" value="Ribonuclease Inhibitor"/>
    <property type="match status" value="2"/>
</dbReference>
<dbReference type="EMBL" id="JAEPRA010000010">
    <property type="protein sequence ID" value="KAG2179499.1"/>
    <property type="molecule type" value="Genomic_DNA"/>
</dbReference>
<evidence type="ECO:0000313" key="5">
    <source>
        <dbReference type="Proteomes" id="UP000612746"/>
    </source>
</evidence>
<evidence type="ECO:0000313" key="4">
    <source>
        <dbReference type="EMBL" id="KAG2179499.1"/>
    </source>
</evidence>
<dbReference type="InterPro" id="IPR001611">
    <property type="entry name" value="Leu-rich_rpt"/>
</dbReference>
<dbReference type="Proteomes" id="UP000612746">
    <property type="component" value="Unassembled WGS sequence"/>
</dbReference>
<dbReference type="SMART" id="SM00369">
    <property type="entry name" value="LRR_TYP"/>
    <property type="match status" value="6"/>
</dbReference>
<keyword evidence="5" id="KW-1185">Reference proteome</keyword>
<proteinExistence type="predicted"/>
<dbReference type="InterPro" id="IPR032675">
    <property type="entry name" value="LRR_dom_sf"/>
</dbReference>
<dbReference type="AlphaFoldDB" id="A0A8H7UHP9"/>
<evidence type="ECO:0000256" key="2">
    <source>
        <dbReference type="ARBA" id="ARBA00022737"/>
    </source>
</evidence>
<dbReference type="PANTHER" id="PTHR48051">
    <property type="match status" value="1"/>
</dbReference>
<keyword evidence="2" id="KW-0677">Repeat</keyword>
<dbReference type="PRINTS" id="PR00019">
    <property type="entry name" value="LEURICHRPT"/>
</dbReference>
<feature type="region of interest" description="Disordered" evidence="3">
    <location>
        <begin position="536"/>
        <end position="555"/>
    </location>
</feature>